<dbReference type="Proteomes" id="UP000887116">
    <property type="component" value="Unassembled WGS sequence"/>
</dbReference>
<evidence type="ECO:0000256" key="1">
    <source>
        <dbReference type="SAM" id="MobiDB-lite"/>
    </source>
</evidence>
<keyword evidence="3" id="KW-1185">Reference proteome</keyword>
<gene>
    <name evidence="2" type="ORF">TNCT_109131</name>
</gene>
<feature type="compositionally biased region" description="Low complexity" evidence="1">
    <location>
        <begin position="1"/>
        <end position="13"/>
    </location>
</feature>
<evidence type="ECO:0000313" key="3">
    <source>
        <dbReference type="Proteomes" id="UP000887116"/>
    </source>
</evidence>
<dbReference type="AlphaFoldDB" id="A0A8X6F0B2"/>
<evidence type="ECO:0000313" key="2">
    <source>
        <dbReference type="EMBL" id="GFQ66382.1"/>
    </source>
</evidence>
<proteinExistence type="predicted"/>
<feature type="region of interest" description="Disordered" evidence="1">
    <location>
        <begin position="1"/>
        <end position="21"/>
    </location>
</feature>
<dbReference type="EMBL" id="BMAO01000364">
    <property type="protein sequence ID" value="GFQ66382.1"/>
    <property type="molecule type" value="Genomic_DNA"/>
</dbReference>
<comment type="caution">
    <text evidence="2">The sequence shown here is derived from an EMBL/GenBank/DDBJ whole genome shotgun (WGS) entry which is preliminary data.</text>
</comment>
<sequence length="95" mass="10566">MLPSSSVSPSGCPSEDRSNIPTHEALDDAYQHIRDLERQVALSDGKLQEFQRCFNCQSTISCVNNLKTSMEHNTDTLASLPAIIAELRARSLLYQ</sequence>
<name>A0A8X6F0B2_TRICU</name>
<organism evidence="2 3">
    <name type="scientific">Trichonephila clavata</name>
    <name type="common">Joro spider</name>
    <name type="synonym">Nephila clavata</name>
    <dbReference type="NCBI Taxonomy" id="2740835"/>
    <lineage>
        <taxon>Eukaryota</taxon>
        <taxon>Metazoa</taxon>
        <taxon>Ecdysozoa</taxon>
        <taxon>Arthropoda</taxon>
        <taxon>Chelicerata</taxon>
        <taxon>Arachnida</taxon>
        <taxon>Araneae</taxon>
        <taxon>Araneomorphae</taxon>
        <taxon>Entelegynae</taxon>
        <taxon>Araneoidea</taxon>
        <taxon>Nephilidae</taxon>
        <taxon>Trichonephila</taxon>
    </lineage>
</organism>
<protein>
    <submittedName>
        <fullName evidence="2">Uncharacterized protein</fullName>
    </submittedName>
</protein>
<reference evidence="2" key="1">
    <citation type="submission" date="2020-07" db="EMBL/GenBank/DDBJ databases">
        <title>Multicomponent nature underlies the extraordinary mechanical properties of spider dragline silk.</title>
        <authorList>
            <person name="Kono N."/>
            <person name="Nakamura H."/>
            <person name="Mori M."/>
            <person name="Yoshida Y."/>
            <person name="Ohtoshi R."/>
            <person name="Malay A.D."/>
            <person name="Moran D.A.P."/>
            <person name="Tomita M."/>
            <person name="Numata K."/>
            <person name="Arakawa K."/>
        </authorList>
    </citation>
    <scope>NUCLEOTIDE SEQUENCE</scope>
</reference>
<accession>A0A8X6F0B2</accession>